<dbReference type="Pfam" id="PF00696">
    <property type="entry name" value="AA_kinase"/>
    <property type="match status" value="1"/>
</dbReference>
<dbReference type="EMBL" id="JBHTGR010000017">
    <property type="protein sequence ID" value="MFC7747260.1"/>
    <property type="molecule type" value="Genomic_DNA"/>
</dbReference>
<name>A0ABW2UXG4_9BACI</name>
<evidence type="ECO:0000256" key="5">
    <source>
        <dbReference type="ARBA" id="ARBA00022679"/>
    </source>
</evidence>
<keyword evidence="14" id="KW-1185">Reference proteome</keyword>
<comment type="caution">
    <text evidence="13">The sequence shown here is derived from an EMBL/GenBank/DDBJ whole genome shotgun (WGS) entry which is preliminary data.</text>
</comment>
<keyword evidence="6" id="KW-0547">Nucleotide-binding</keyword>
<dbReference type="GO" id="GO:0008804">
    <property type="term" value="F:carbamate kinase activity"/>
    <property type="evidence" value="ECO:0007669"/>
    <property type="project" value="UniProtKB-EC"/>
</dbReference>
<protein>
    <recommendedName>
        <fullName evidence="3 10">Carbamate kinase</fullName>
    </recommendedName>
</protein>
<comment type="pathway">
    <text evidence="1">Metabolic intermediate metabolism; carbamoyl phosphate degradation; CO(2) and NH(3) from carbamoyl phosphate: step 1/1.</text>
</comment>
<dbReference type="InterPro" id="IPR036393">
    <property type="entry name" value="AceGlu_kinase-like_sf"/>
</dbReference>
<keyword evidence="8" id="KW-0067">ATP-binding</keyword>
<organism evidence="13 14">
    <name type="scientific">Lentibacillus kimchii</name>
    <dbReference type="NCBI Taxonomy" id="1542911"/>
    <lineage>
        <taxon>Bacteria</taxon>
        <taxon>Bacillati</taxon>
        <taxon>Bacillota</taxon>
        <taxon>Bacilli</taxon>
        <taxon>Bacillales</taxon>
        <taxon>Bacillaceae</taxon>
        <taxon>Lentibacillus</taxon>
    </lineage>
</organism>
<keyword evidence="7 11" id="KW-0418">Kinase</keyword>
<evidence type="ECO:0000256" key="9">
    <source>
        <dbReference type="ARBA" id="ARBA00048467"/>
    </source>
</evidence>
<keyword evidence="5 11" id="KW-0808">Transferase</keyword>
<evidence type="ECO:0000256" key="2">
    <source>
        <dbReference type="ARBA" id="ARBA00011066"/>
    </source>
</evidence>
<evidence type="ECO:0000259" key="12">
    <source>
        <dbReference type="Pfam" id="PF00696"/>
    </source>
</evidence>
<dbReference type="RefSeq" id="WP_382358778.1">
    <property type="nucleotide sequence ID" value="NZ_JBHTGR010000017.1"/>
</dbReference>
<evidence type="ECO:0000256" key="11">
    <source>
        <dbReference type="PIRNR" id="PIRNR000723"/>
    </source>
</evidence>
<dbReference type="InterPro" id="IPR001048">
    <property type="entry name" value="Asp/Glu/Uridylate_kinase"/>
</dbReference>
<evidence type="ECO:0000313" key="14">
    <source>
        <dbReference type="Proteomes" id="UP001596620"/>
    </source>
</evidence>
<evidence type="ECO:0000256" key="4">
    <source>
        <dbReference type="ARBA" id="ARBA00022503"/>
    </source>
</evidence>
<feature type="domain" description="Aspartate/glutamate/uridylate kinase" evidence="12">
    <location>
        <begin position="3"/>
        <end position="291"/>
    </location>
</feature>
<dbReference type="PRINTS" id="PR01469">
    <property type="entry name" value="CARBMTKINASE"/>
</dbReference>
<comment type="catalytic activity">
    <reaction evidence="9">
        <text>hydrogencarbonate + NH4(+) + ATP = carbamoyl phosphate + ADP + H2O + H(+)</text>
        <dbReference type="Rhea" id="RHEA:10152"/>
        <dbReference type="ChEBI" id="CHEBI:15377"/>
        <dbReference type="ChEBI" id="CHEBI:15378"/>
        <dbReference type="ChEBI" id="CHEBI:17544"/>
        <dbReference type="ChEBI" id="CHEBI:28938"/>
        <dbReference type="ChEBI" id="CHEBI:30616"/>
        <dbReference type="ChEBI" id="CHEBI:58228"/>
        <dbReference type="ChEBI" id="CHEBI:456216"/>
        <dbReference type="EC" id="2.7.2.2"/>
    </reaction>
</comment>
<evidence type="ECO:0000256" key="6">
    <source>
        <dbReference type="ARBA" id="ARBA00022741"/>
    </source>
</evidence>
<accession>A0ABW2UXG4</accession>
<dbReference type="PROSITE" id="PS01128">
    <property type="entry name" value="SHIKIMATE_KINASE"/>
    <property type="match status" value="1"/>
</dbReference>
<dbReference type="PANTHER" id="PTHR30409:SF1">
    <property type="entry name" value="CARBAMATE KINASE-RELATED"/>
    <property type="match status" value="1"/>
</dbReference>
<evidence type="ECO:0000256" key="1">
    <source>
        <dbReference type="ARBA" id="ARBA00005118"/>
    </source>
</evidence>
<evidence type="ECO:0000256" key="3">
    <source>
        <dbReference type="ARBA" id="ARBA00013070"/>
    </source>
</evidence>
<dbReference type="SUPFAM" id="SSF53633">
    <property type="entry name" value="Carbamate kinase-like"/>
    <property type="match status" value="1"/>
</dbReference>
<dbReference type="Proteomes" id="UP001596620">
    <property type="component" value="Unassembled WGS sequence"/>
</dbReference>
<dbReference type="InterPro" id="IPR023000">
    <property type="entry name" value="Shikimate_kinase_CS"/>
</dbReference>
<reference evidence="14" key="1">
    <citation type="journal article" date="2019" name="Int. J. Syst. Evol. Microbiol.">
        <title>The Global Catalogue of Microorganisms (GCM) 10K type strain sequencing project: providing services to taxonomists for standard genome sequencing and annotation.</title>
        <authorList>
            <consortium name="The Broad Institute Genomics Platform"/>
            <consortium name="The Broad Institute Genome Sequencing Center for Infectious Disease"/>
            <person name="Wu L."/>
            <person name="Ma J."/>
        </authorList>
    </citation>
    <scope>NUCLEOTIDE SEQUENCE [LARGE SCALE GENOMIC DNA]</scope>
    <source>
        <strain evidence="14">JCM 30234</strain>
    </source>
</reference>
<gene>
    <name evidence="13" type="primary">arcC</name>
    <name evidence="13" type="ORF">ACFQU8_08430</name>
</gene>
<proteinExistence type="inferred from homology"/>
<evidence type="ECO:0000256" key="7">
    <source>
        <dbReference type="ARBA" id="ARBA00022777"/>
    </source>
</evidence>
<evidence type="ECO:0000256" key="8">
    <source>
        <dbReference type="ARBA" id="ARBA00022840"/>
    </source>
</evidence>
<keyword evidence="4" id="KW-0056">Arginine metabolism</keyword>
<dbReference type="NCBIfam" id="TIGR00746">
    <property type="entry name" value="arcC"/>
    <property type="match status" value="1"/>
</dbReference>
<sequence>MSKILIALGGNALGDTPEEQMQLVQESAKPIVDLIEEGHDVIISHGNGPQVGAINLAFENGSQEYSGVPSMPFAECGAMSQGYIGYHLQNAIREELLNRGIDKSVATIVSQVAVDKDDQAFENPTKPIGSFYSKDEAKRLMEETGDTYIEDAGRGYRRVIPSPSPIKVVEKDIINDLVNTGRIVIAAGGGGIPVVEEESHTLTGVDAVIDKDSASRCLADELDADFLFILTAVEKIAINYGEPDQQDLDELTGAEAEQLIQEDQFAPGSMLPKVQAAIQFVSAKEGRRSIITSLEKAKDAIQGETGTTIVKTSEKE</sequence>
<dbReference type="InterPro" id="IPR003964">
    <property type="entry name" value="Carb_kinase"/>
</dbReference>
<comment type="similarity">
    <text evidence="2 11">Belongs to the carbamate kinase family.</text>
</comment>
<dbReference type="NCBIfam" id="NF009007">
    <property type="entry name" value="PRK12352.1"/>
    <property type="match status" value="1"/>
</dbReference>
<evidence type="ECO:0000313" key="13">
    <source>
        <dbReference type="EMBL" id="MFC7747260.1"/>
    </source>
</evidence>
<dbReference type="PANTHER" id="PTHR30409">
    <property type="entry name" value="CARBAMATE KINASE"/>
    <property type="match status" value="1"/>
</dbReference>
<dbReference type="Gene3D" id="3.40.1160.10">
    <property type="entry name" value="Acetylglutamate kinase-like"/>
    <property type="match status" value="1"/>
</dbReference>
<evidence type="ECO:0000256" key="10">
    <source>
        <dbReference type="NCBIfam" id="TIGR00746"/>
    </source>
</evidence>
<dbReference type="CDD" id="cd04235">
    <property type="entry name" value="AAK_CK"/>
    <property type="match status" value="1"/>
</dbReference>
<dbReference type="PIRSF" id="PIRSF000723">
    <property type="entry name" value="Carbamate_kin"/>
    <property type="match status" value="1"/>
</dbReference>